<keyword evidence="4 8" id="KW-0808">Transferase</keyword>
<reference evidence="11 12" key="1">
    <citation type="submission" date="2021-05" db="EMBL/GenBank/DDBJ databases">
        <title>The draft genome of Geobacter chapellei DSM 13688.</title>
        <authorList>
            <person name="Xu Z."/>
            <person name="Masuda Y."/>
            <person name="Itoh H."/>
            <person name="Senoo K."/>
        </authorList>
    </citation>
    <scope>NUCLEOTIDE SEQUENCE [LARGE SCALE GENOMIC DNA]</scope>
    <source>
        <strain evidence="11 12">DSM 13688</strain>
    </source>
</reference>
<dbReference type="Pfam" id="PF02602">
    <property type="entry name" value="HEM4"/>
    <property type="match status" value="1"/>
</dbReference>
<dbReference type="InterPro" id="IPR050161">
    <property type="entry name" value="Siro_Cobalamin_biosynth"/>
</dbReference>
<evidence type="ECO:0000256" key="1">
    <source>
        <dbReference type="ARBA" id="ARBA00005879"/>
    </source>
</evidence>
<evidence type="ECO:0000256" key="8">
    <source>
        <dbReference type="RuleBase" id="RU003960"/>
    </source>
</evidence>
<name>A0ABS5U563_9BACT</name>
<dbReference type="GO" id="GO:0004851">
    <property type="term" value="F:uroporphyrin-III C-methyltransferase activity"/>
    <property type="evidence" value="ECO:0007669"/>
    <property type="project" value="UniProtKB-EC"/>
</dbReference>
<keyword evidence="3 8" id="KW-0489">Methyltransferase</keyword>
<dbReference type="InterPro" id="IPR000878">
    <property type="entry name" value="4pyrrol_Mease"/>
</dbReference>
<dbReference type="Gene3D" id="3.30.950.10">
    <property type="entry name" value="Methyltransferase, Cobalt-precorrin-4 Transmethylase, Domain 2"/>
    <property type="match status" value="1"/>
</dbReference>
<dbReference type="InterPro" id="IPR036108">
    <property type="entry name" value="4pyrrol_syn_uPrphyn_synt_sf"/>
</dbReference>
<evidence type="ECO:0000256" key="5">
    <source>
        <dbReference type="ARBA" id="ARBA00022691"/>
    </source>
</evidence>
<dbReference type="Pfam" id="PF00590">
    <property type="entry name" value="TP_methylase"/>
    <property type="match status" value="1"/>
</dbReference>
<dbReference type="PROSITE" id="PS00840">
    <property type="entry name" value="SUMT_2"/>
    <property type="match status" value="1"/>
</dbReference>
<comment type="pathway">
    <text evidence="7">Porphyrin-containing compound metabolism; siroheme biosynthesis; precorrin-2 from uroporphyrinogen III: step 1/1.</text>
</comment>
<feature type="domain" description="Tetrapyrrole biosynthesis uroporphyrinogen III synthase" evidence="10">
    <location>
        <begin position="273"/>
        <end position="502"/>
    </location>
</feature>
<comment type="similarity">
    <text evidence="1 8">Belongs to the precorrin methyltransferase family.</text>
</comment>
<dbReference type="PROSITE" id="PS00839">
    <property type="entry name" value="SUMT_1"/>
    <property type="match status" value="1"/>
</dbReference>
<evidence type="ECO:0000256" key="7">
    <source>
        <dbReference type="ARBA" id="ARBA00025705"/>
    </source>
</evidence>
<dbReference type="CDD" id="cd06578">
    <property type="entry name" value="HemD"/>
    <property type="match status" value="1"/>
</dbReference>
<evidence type="ECO:0000256" key="2">
    <source>
        <dbReference type="ARBA" id="ARBA00012162"/>
    </source>
</evidence>
<dbReference type="InterPro" id="IPR006366">
    <property type="entry name" value="CobA/CysG_C"/>
</dbReference>
<dbReference type="InterPro" id="IPR035996">
    <property type="entry name" value="4pyrrol_Methylase_sf"/>
</dbReference>
<dbReference type="NCBIfam" id="NF004790">
    <property type="entry name" value="PRK06136.1"/>
    <property type="match status" value="1"/>
</dbReference>
<dbReference type="Gene3D" id="3.40.50.10090">
    <property type="match status" value="2"/>
</dbReference>
<dbReference type="Proteomes" id="UP000784128">
    <property type="component" value="Unassembled WGS sequence"/>
</dbReference>
<evidence type="ECO:0000256" key="4">
    <source>
        <dbReference type="ARBA" id="ARBA00022679"/>
    </source>
</evidence>
<dbReference type="SUPFAM" id="SSF53790">
    <property type="entry name" value="Tetrapyrrole methylase"/>
    <property type="match status" value="1"/>
</dbReference>
<dbReference type="PANTHER" id="PTHR45790:SF3">
    <property type="entry name" value="S-ADENOSYL-L-METHIONINE-DEPENDENT UROPORPHYRINOGEN III METHYLTRANSFERASE, CHLOROPLASTIC"/>
    <property type="match status" value="1"/>
</dbReference>
<evidence type="ECO:0000313" key="12">
    <source>
        <dbReference type="Proteomes" id="UP000784128"/>
    </source>
</evidence>
<keyword evidence="6" id="KW-0627">Porphyrin biosynthesis</keyword>
<comment type="caution">
    <text evidence="11">The sequence shown here is derived from an EMBL/GenBank/DDBJ whole genome shotgun (WGS) entry which is preliminary data.</text>
</comment>
<dbReference type="EC" id="2.1.1.107" evidence="2"/>
<dbReference type="CDD" id="cd11642">
    <property type="entry name" value="SUMT"/>
    <property type="match status" value="1"/>
</dbReference>
<keyword evidence="5" id="KW-0949">S-adenosyl-L-methionine</keyword>
<dbReference type="InterPro" id="IPR003754">
    <property type="entry name" value="4pyrrol_synth_uPrphyn_synth"/>
</dbReference>
<dbReference type="InterPro" id="IPR014776">
    <property type="entry name" value="4pyrrole_Mease_sub2"/>
</dbReference>
<dbReference type="InterPro" id="IPR014777">
    <property type="entry name" value="4pyrrole_Mease_sub1"/>
</dbReference>
<gene>
    <name evidence="11" type="primary">cobA</name>
    <name evidence="11" type="ORF">KJB30_03325</name>
</gene>
<dbReference type="Gene3D" id="3.40.1010.10">
    <property type="entry name" value="Cobalt-precorrin-4 Transmethylase, Domain 1"/>
    <property type="match status" value="1"/>
</dbReference>
<dbReference type="EMBL" id="JAHDYS010000002">
    <property type="protein sequence ID" value="MBT1070805.1"/>
    <property type="molecule type" value="Genomic_DNA"/>
</dbReference>
<protein>
    <recommendedName>
        <fullName evidence="2">uroporphyrinogen-III C-methyltransferase</fullName>
        <ecNumber evidence="2">2.1.1.107</ecNumber>
    </recommendedName>
</protein>
<evidence type="ECO:0000256" key="6">
    <source>
        <dbReference type="ARBA" id="ARBA00023244"/>
    </source>
</evidence>
<keyword evidence="12" id="KW-1185">Reference proteome</keyword>
<dbReference type="NCBIfam" id="TIGR01469">
    <property type="entry name" value="cobA_cysG_Cterm"/>
    <property type="match status" value="1"/>
</dbReference>
<dbReference type="RefSeq" id="WP_214296513.1">
    <property type="nucleotide sequence ID" value="NZ_JAHDYS010000002.1"/>
</dbReference>
<organism evidence="11 12">
    <name type="scientific">Pelotalea chapellei</name>
    <dbReference type="NCBI Taxonomy" id="44671"/>
    <lineage>
        <taxon>Bacteria</taxon>
        <taxon>Pseudomonadati</taxon>
        <taxon>Thermodesulfobacteriota</taxon>
        <taxon>Desulfuromonadia</taxon>
        <taxon>Geobacterales</taxon>
        <taxon>Geobacteraceae</taxon>
        <taxon>Pelotalea</taxon>
    </lineage>
</organism>
<proteinExistence type="inferred from homology"/>
<dbReference type="GO" id="GO:0032259">
    <property type="term" value="P:methylation"/>
    <property type="evidence" value="ECO:0007669"/>
    <property type="project" value="UniProtKB-KW"/>
</dbReference>
<dbReference type="PANTHER" id="PTHR45790">
    <property type="entry name" value="SIROHEME SYNTHASE-RELATED"/>
    <property type="match status" value="1"/>
</dbReference>
<accession>A0ABS5U563</accession>
<evidence type="ECO:0000256" key="3">
    <source>
        <dbReference type="ARBA" id="ARBA00022603"/>
    </source>
</evidence>
<sequence>MNCSKEHTGVVYLVGAGPGDPGLITLRGVECLRRADVVVYDYLANEQLLNHAPPAAERIYAGKIGGRHNQDQEEINALLVEKGLSGKVVVRLKGGDPFVFGRGGEECEALQSAGIPFEVIPGVTAAVGAAAYAGIPLTHRDYTASVTLVTGQVGKNKDASSIDWKRLSLGNGTLVFYMGITTLHRNMTRLIENGRNPHTPVALVRWGTTPEQQVLTGTIADIAERAAQACFKPPAITIVGEVVNLREKLRWYDRRTLFGRRILITRAADQAGEFSNLLTERGATTIECPTIRLIDPCQWEPLDNALRNLGSYGWLVLTSGNAVRCFFKRLQVLGLDARALATCRVCAVGPKTAEVIRSFGITSDLIPADYKAEGVVAEFERIPMNGVQVLFPKADGARDLVPRKLEQMGARVDSPTTYCNILPDKLPAEALFALERRSVDCITFTSSSTVQNLANMLGTDRMLDMLKGVAVASIGPITSKTCRAVGLKVDIEPEEYTLTALTDAIDAFFSNEAGYI</sequence>
<evidence type="ECO:0000259" key="9">
    <source>
        <dbReference type="Pfam" id="PF00590"/>
    </source>
</evidence>
<dbReference type="InterPro" id="IPR003043">
    <property type="entry name" value="Uropor_MeTrfase_CS"/>
</dbReference>
<evidence type="ECO:0000259" key="10">
    <source>
        <dbReference type="Pfam" id="PF02602"/>
    </source>
</evidence>
<feature type="domain" description="Tetrapyrrole methylase" evidence="9">
    <location>
        <begin position="11"/>
        <end position="222"/>
    </location>
</feature>
<evidence type="ECO:0000313" key="11">
    <source>
        <dbReference type="EMBL" id="MBT1070805.1"/>
    </source>
</evidence>
<dbReference type="SUPFAM" id="SSF69618">
    <property type="entry name" value="HemD-like"/>
    <property type="match status" value="1"/>
</dbReference>